<protein>
    <submittedName>
        <fullName evidence="1">Uncharacterized protein</fullName>
    </submittedName>
</protein>
<keyword evidence="2" id="KW-1185">Reference proteome</keyword>
<dbReference type="InterPro" id="IPR002083">
    <property type="entry name" value="MATH/TRAF_dom"/>
</dbReference>
<proteinExistence type="predicted"/>
<gene>
    <name evidence="1" type="ORF">NQ317_004975</name>
</gene>
<dbReference type="SUPFAM" id="SSF49599">
    <property type="entry name" value="TRAF domain-like"/>
    <property type="match status" value="1"/>
</dbReference>
<comment type="caution">
    <text evidence="1">The sequence shown here is derived from an EMBL/GenBank/DDBJ whole genome shotgun (WGS) entry which is preliminary data.</text>
</comment>
<dbReference type="Proteomes" id="UP001162164">
    <property type="component" value="Unassembled WGS sequence"/>
</dbReference>
<dbReference type="CDD" id="cd00121">
    <property type="entry name" value="MATH"/>
    <property type="match status" value="1"/>
</dbReference>
<dbReference type="EMBL" id="JAPWTJ010000028">
    <property type="protein sequence ID" value="KAJ8984714.1"/>
    <property type="molecule type" value="Genomic_DNA"/>
</dbReference>
<sequence length="317" mass="35807">MLFIIRRGSEERVVTSTMILLRKSKTLLCTISTKEIEASANATITRQLKGVCTSHEFNVKINKLQTKILQEIDDIKYILEANGFKIPESVPNFKLSDDNLKNNNLLYKSGNGTKIPTRTEEILIHNNTISDTDEGSVYIFYWKITNVQQLLRKRETYILSPSFQVLGHDLRLNFYPNHLETGYFGIELKPNSNGFLKKHKITILNQFDATNDFYSSILYALSEKKGFFCAAEANFADGRILTPPLEHFNETTACGFCHSNNSGPGASNLYSWQQVLLPLKICPLFKDSPSMSTPPSAVDTTCTESFFLESAVFLSRS</sequence>
<evidence type="ECO:0000313" key="2">
    <source>
        <dbReference type="Proteomes" id="UP001162164"/>
    </source>
</evidence>
<dbReference type="Gene3D" id="2.60.210.10">
    <property type="entry name" value="Apoptosis, Tumor Necrosis Factor Receptor Associated Protein 2, Chain A"/>
    <property type="match status" value="1"/>
</dbReference>
<dbReference type="InterPro" id="IPR008974">
    <property type="entry name" value="TRAF-like"/>
</dbReference>
<reference evidence="1" key="1">
    <citation type="journal article" date="2023" name="Insect Mol. Biol.">
        <title>Genome sequencing provides insights into the evolution of gene families encoding plant cell wall-degrading enzymes in longhorned beetles.</title>
        <authorList>
            <person name="Shin N.R."/>
            <person name="Okamura Y."/>
            <person name="Kirsch R."/>
            <person name="Pauchet Y."/>
        </authorList>
    </citation>
    <scope>NUCLEOTIDE SEQUENCE</scope>
    <source>
        <strain evidence="1">MMC_N1</strain>
    </source>
</reference>
<organism evidence="1 2">
    <name type="scientific">Molorchus minor</name>
    <dbReference type="NCBI Taxonomy" id="1323400"/>
    <lineage>
        <taxon>Eukaryota</taxon>
        <taxon>Metazoa</taxon>
        <taxon>Ecdysozoa</taxon>
        <taxon>Arthropoda</taxon>
        <taxon>Hexapoda</taxon>
        <taxon>Insecta</taxon>
        <taxon>Pterygota</taxon>
        <taxon>Neoptera</taxon>
        <taxon>Endopterygota</taxon>
        <taxon>Coleoptera</taxon>
        <taxon>Polyphaga</taxon>
        <taxon>Cucujiformia</taxon>
        <taxon>Chrysomeloidea</taxon>
        <taxon>Cerambycidae</taxon>
        <taxon>Lamiinae</taxon>
        <taxon>Monochamini</taxon>
        <taxon>Molorchus</taxon>
    </lineage>
</organism>
<accession>A0ABQ9K4A7</accession>
<name>A0ABQ9K4A7_9CUCU</name>
<evidence type="ECO:0000313" key="1">
    <source>
        <dbReference type="EMBL" id="KAJ8984714.1"/>
    </source>
</evidence>